<dbReference type="AlphaFoldDB" id="A0AAN3VWH0"/>
<dbReference type="EMBL" id="ALKK01000025">
    <property type="protein sequence ID" value="EJU18402.1"/>
    <property type="molecule type" value="Genomic_DNA"/>
</dbReference>
<proteinExistence type="predicted"/>
<reference evidence="1 2" key="1">
    <citation type="submission" date="2012-07" db="EMBL/GenBank/DDBJ databases">
        <authorList>
            <person name="Durkin A.S."/>
            <person name="McCorrison J."/>
            <person name="Torralba M."/>
            <person name="Gillis M."/>
            <person name="Methe B."/>
            <person name="Sutton G."/>
            <person name="Nelson K.E."/>
        </authorList>
    </citation>
    <scope>NUCLEOTIDE SEQUENCE [LARGE SCALE GENOMIC DNA]</scope>
    <source>
        <strain evidence="1 2">Fnf 1007</strain>
    </source>
</reference>
<sequence>MYLLDFYQDEEIIEVGLFPSIEEGRKFVKQIPGYEMKEEEGFLYEYFYPESLPEYMELSFSGNLFPMTKYMFLETSRVDAYSVDNKEVSQYIRKREEQYVKVKEILTLKDIEVERSFFGSEDGEAVVYRKKGTKDWHFLLHMDPGFVEEENMEAFVEEMLTV</sequence>
<dbReference type="RefSeq" id="WP_005961076.1">
    <property type="nucleotide sequence ID" value="NZ_ALKK01000025.1"/>
</dbReference>
<gene>
    <name evidence="1" type="ORF">HMPREF1127_1987</name>
</gene>
<evidence type="ECO:0000313" key="1">
    <source>
        <dbReference type="EMBL" id="EJU18402.1"/>
    </source>
</evidence>
<comment type="caution">
    <text evidence="1">The sequence shown here is derived from an EMBL/GenBank/DDBJ whole genome shotgun (WGS) entry which is preliminary data.</text>
</comment>
<accession>A0AAN3VWH0</accession>
<dbReference type="Proteomes" id="UP000003120">
    <property type="component" value="Unassembled WGS sequence"/>
</dbReference>
<evidence type="ECO:0000313" key="2">
    <source>
        <dbReference type="Proteomes" id="UP000003120"/>
    </source>
</evidence>
<organism evidence="1 2">
    <name type="scientific">Fusobacterium necrophorum subsp. funduliforme Fnf 1007</name>
    <dbReference type="NCBI Taxonomy" id="1161424"/>
    <lineage>
        <taxon>Bacteria</taxon>
        <taxon>Fusobacteriati</taxon>
        <taxon>Fusobacteriota</taxon>
        <taxon>Fusobacteriia</taxon>
        <taxon>Fusobacteriales</taxon>
        <taxon>Fusobacteriaceae</taxon>
        <taxon>Fusobacterium</taxon>
    </lineage>
</organism>
<name>A0AAN3VWH0_9FUSO</name>
<protein>
    <submittedName>
        <fullName evidence="1">Uncharacterized protein</fullName>
    </submittedName>
</protein>